<sequence length="263" mass="30092">MEETEIITSEKNGIFDEYCDLQYECNNSGIILVPSQINELELKNSSDLVEHSDSQHEHCVVGSVIENNEVCIFDEALSNNLFEEGILCNSTPIPTIIESGTKNNASNVKKSPTIKTSSSITFLSKNVGIKKRKLIVPPIIYGKRLRSEHNKLKIQDSIQSKPKRRLKLKGNDYVKEYSVYRDEDYGIIDNTDQLLLNGENVHRQDDDRQTTSEVQDWAIGLVKRYLGETVRLMRQESLKVSTESDRIRNLRQRFGFPAKVRDL</sequence>
<dbReference type="EMBL" id="JAPCXC010000021">
    <property type="protein sequence ID" value="KAJ1610922.1"/>
    <property type="molecule type" value="Genomic_DNA"/>
</dbReference>
<name>A0A9D5DKY5_9CRYT</name>
<dbReference type="AlphaFoldDB" id="A0A9D5DKY5"/>
<organism evidence="1">
    <name type="scientific">Cryptosporidium canis</name>
    <dbReference type="NCBI Taxonomy" id="195482"/>
    <lineage>
        <taxon>Eukaryota</taxon>
        <taxon>Sar</taxon>
        <taxon>Alveolata</taxon>
        <taxon>Apicomplexa</taxon>
        <taxon>Conoidasida</taxon>
        <taxon>Coccidia</taxon>
        <taxon>Eucoccidiorida</taxon>
        <taxon>Eimeriorina</taxon>
        <taxon>Cryptosporidiidae</taxon>
        <taxon>Cryptosporidium</taxon>
    </lineage>
</organism>
<reference evidence="1" key="1">
    <citation type="submission" date="2022-10" db="EMBL/GenBank/DDBJ databases">
        <title>Adaptive evolution leads to modifications in subtelomeric GC content in a zoonotic Cryptosporidium species.</title>
        <authorList>
            <person name="Li J."/>
            <person name="Feng Y."/>
            <person name="Xiao L."/>
        </authorList>
    </citation>
    <scope>NUCLEOTIDE SEQUENCE</scope>
    <source>
        <strain evidence="1">33844</strain>
    </source>
</reference>
<proteinExistence type="predicted"/>
<protein>
    <submittedName>
        <fullName evidence="1">Uncharacterized protein</fullName>
    </submittedName>
</protein>
<accession>A0A9D5DKY5</accession>
<evidence type="ECO:0000313" key="1">
    <source>
        <dbReference type="EMBL" id="KAJ1610922.1"/>
    </source>
</evidence>
<gene>
    <name evidence="1" type="ORF">OJ253_1013</name>
</gene>
<dbReference type="Proteomes" id="UP001067231">
    <property type="component" value="Unassembled WGS sequence"/>
</dbReference>
<dbReference type="OrthoDB" id="340938at2759"/>
<comment type="caution">
    <text evidence="1">The sequence shown here is derived from an EMBL/GenBank/DDBJ whole genome shotgun (WGS) entry which is preliminary data.</text>
</comment>